<feature type="transmembrane region" description="Helical" evidence="1">
    <location>
        <begin position="164"/>
        <end position="185"/>
    </location>
</feature>
<dbReference type="OrthoDB" id="2745134at2759"/>
<evidence type="ECO:0000259" key="2">
    <source>
        <dbReference type="Pfam" id="PF20151"/>
    </source>
</evidence>
<keyword evidence="1" id="KW-1133">Transmembrane helix</keyword>
<feature type="transmembrane region" description="Helical" evidence="1">
    <location>
        <begin position="15"/>
        <end position="33"/>
    </location>
</feature>
<feature type="transmembrane region" description="Helical" evidence="1">
    <location>
        <begin position="53"/>
        <end position="74"/>
    </location>
</feature>
<name>A0A0H2SJE5_9AGAM</name>
<organism evidence="3 4">
    <name type="scientific">Schizopora paradoxa</name>
    <dbReference type="NCBI Taxonomy" id="27342"/>
    <lineage>
        <taxon>Eukaryota</taxon>
        <taxon>Fungi</taxon>
        <taxon>Dikarya</taxon>
        <taxon>Basidiomycota</taxon>
        <taxon>Agaricomycotina</taxon>
        <taxon>Agaricomycetes</taxon>
        <taxon>Hymenochaetales</taxon>
        <taxon>Schizoporaceae</taxon>
        <taxon>Schizopora</taxon>
    </lineage>
</organism>
<reference evidence="3 4" key="1">
    <citation type="submission" date="2015-04" db="EMBL/GenBank/DDBJ databases">
        <title>Complete genome sequence of Schizopora paradoxa KUC8140, a cosmopolitan wood degrader in East Asia.</title>
        <authorList>
            <consortium name="DOE Joint Genome Institute"/>
            <person name="Min B."/>
            <person name="Park H."/>
            <person name="Jang Y."/>
            <person name="Kim J.-J."/>
            <person name="Kim K.H."/>
            <person name="Pangilinan J."/>
            <person name="Lipzen A."/>
            <person name="Riley R."/>
            <person name="Grigoriev I.V."/>
            <person name="Spatafora J.W."/>
            <person name="Choi I.-G."/>
        </authorList>
    </citation>
    <scope>NUCLEOTIDE SEQUENCE [LARGE SCALE GENOMIC DNA]</scope>
    <source>
        <strain evidence="3 4">KUC8140</strain>
    </source>
</reference>
<evidence type="ECO:0000313" key="4">
    <source>
        <dbReference type="Proteomes" id="UP000053477"/>
    </source>
</evidence>
<dbReference type="Pfam" id="PF20151">
    <property type="entry name" value="DUF6533"/>
    <property type="match status" value="1"/>
</dbReference>
<gene>
    <name evidence="3" type="ORF">SCHPADRAFT_937268</name>
</gene>
<dbReference type="Proteomes" id="UP000053477">
    <property type="component" value="Unassembled WGS sequence"/>
</dbReference>
<proteinExistence type="predicted"/>
<evidence type="ECO:0000313" key="3">
    <source>
        <dbReference type="EMBL" id="KLO17241.1"/>
    </source>
</evidence>
<dbReference type="InterPro" id="IPR045340">
    <property type="entry name" value="DUF6533"/>
</dbReference>
<dbReference type="EMBL" id="KQ085907">
    <property type="protein sequence ID" value="KLO17241.1"/>
    <property type="molecule type" value="Genomic_DNA"/>
</dbReference>
<protein>
    <recommendedName>
        <fullName evidence="2">DUF6533 domain-containing protein</fullName>
    </recommendedName>
</protein>
<sequence length="290" mass="32612">MDLEQELAQNVEDLWIVRFTAVATLAVLVYEYIITVDDEIKHMWSPKLTLGRVLYFMNRYLPFISTVINVNIFVVNTTPSSCRPEYLVAGAVAFIEFLTAVFVLFTRAYAVWAQNRAMLAILIICYAFTIGGSGYVTSRYLMGASTLNMKLLPTGCIYVFNNRIVWIALVNLIACESVALSLLLMKAVRHFRYTSSNLMVVMTRDGIGYFVCNIAITITNLIVLKRVSPVLCNFLLVTQGVLQNILCNRLLIHIRTAGGNNQDESLQPQSFPYSSGDRIVIHMQTHSVLS</sequence>
<keyword evidence="1" id="KW-0472">Membrane</keyword>
<feature type="transmembrane region" description="Helical" evidence="1">
    <location>
        <begin position="206"/>
        <end position="224"/>
    </location>
</feature>
<feature type="domain" description="DUF6533" evidence="2">
    <location>
        <begin position="20"/>
        <end position="64"/>
    </location>
</feature>
<evidence type="ECO:0000256" key="1">
    <source>
        <dbReference type="SAM" id="Phobius"/>
    </source>
</evidence>
<feature type="transmembrane region" description="Helical" evidence="1">
    <location>
        <begin position="117"/>
        <end position="136"/>
    </location>
</feature>
<accession>A0A0H2SJE5</accession>
<dbReference type="InParanoid" id="A0A0H2SJE5"/>
<feature type="transmembrane region" description="Helical" evidence="1">
    <location>
        <begin position="86"/>
        <end position="105"/>
    </location>
</feature>
<keyword evidence="1" id="KW-0812">Transmembrane</keyword>
<dbReference type="AlphaFoldDB" id="A0A0H2SJE5"/>
<keyword evidence="4" id="KW-1185">Reference proteome</keyword>